<name>A0A816TXB7_9BILA</name>
<dbReference type="Gene3D" id="3.30.40.10">
    <property type="entry name" value="Zinc/RING finger domain, C3HC4 (zinc finger)"/>
    <property type="match status" value="1"/>
</dbReference>
<evidence type="ECO:0000313" key="1">
    <source>
        <dbReference type="EMBL" id="CAF2105030.1"/>
    </source>
</evidence>
<dbReference type="AlphaFoldDB" id="A0A816TXB7"/>
<sequence>MVGFNAKNLDCIESFYICNFCSLVLRKPVQLIDYGHRLCQSCANEQTGKLIRCSEHCEKAPRENNHLDQNHPNPQCDSCSLNFNSVNDLDRHKLYDCEKITVHCPLKSIGCEEMIPRIHLSQHYLSDQHQNSNSFGQISSEEF</sequence>
<dbReference type="EMBL" id="CAJNRG010008558">
    <property type="protein sequence ID" value="CAF2105030.1"/>
    <property type="molecule type" value="Genomic_DNA"/>
</dbReference>
<proteinExistence type="predicted"/>
<evidence type="ECO:0008006" key="3">
    <source>
        <dbReference type="Google" id="ProtNLM"/>
    </source>
</evidence>
<gene>
    <name evidence="1" type="ORF">XDN619_LOCUS19562</name>
</gene>
<organism evidence="1 2">
    <name type="scientific">Rotaria magnacalcarata</name>
    <dbReference type="NCBI Taxonomy" id="392030"/>
    <lineage>
        <taxon>Eukaryota</taxon>
        <taxon>Metazoa</taxon>
        <taxon>Spiralia</taxon>
        <taxon>Gnathifera</taxon>
        <taxon>Rotifera</taxon>
        <taxon>Eurotatoria</taxon>
        <taxon>Bdelloidea</taxon>
        <taxon>Philodinida</taxon>
        <taxon>Philodinidae</taxon>
        <taxon>Rotaria</taxon>
    </lineage>
</organism>
<reference evidence="1" key="1">
    <citation type="submission" date="2021-02" db="EMBL/GenBank/DDBJ databases">
        <authorList>
            <person name="Nowell W R."/>
        </authorList>
    </citation>
    <scope>NUCLEOTIDE SEQUENCE</scope>
</reference>
<evidence type="ECO:0000313" key="2">
    <source>
        <dbReference type="Proteomes" id="UP000663887"/>
    </source>
</evidence>
<protein>
    <recommendedName>
        <fullName evidence="3">TRAF-type domain-containing protein</fullName>
    </recommendedName>
</protein>
<dbReference type="Proteomes" id="UP000663887">
    <property type="component" value="Unassembled WGS sequence"/>
</dbReference>
<accession>A0A816TXB7</accession>
<comment type="caution">
    <text evidence="1">The sequence shown here is derived from an EMBL/GenBank/DDBJ whole genome shotgun (WGS) entry which is preliminary data.</text>
</comment>
<dbReference type="InterPro" id="IPR013083">
    <property type="entry name" value="Znf_RING/FYVE/PHD"/>
</dbReference>